<evidence type="ECO:0000256" key="2">
    <source>
        <dbReference type="ARBA" id="ARBA00023125"/>
    </source>
</evidence>
<keyword evidence="6" id="KW-1185">Reference proteome</keyword>
<dbReference type="PROSITE" id="PS00356">
    <property type="entry name" value="HTH_LACI_1"/>
    <property type="match status" value="1"/>
</dbReference>
<dbReference type="SMART" id="SM00354">
    <property type="entry name" value="HTH_LACI"/>
    <property type="match status" value="1"/>
</dbReference>
<dbReference type="RefSeq" id="WP_035594354.1">
    <property type="nucleotide sequence ID" value="NZ_ARYM01000003.1"/>
</dbReference>
<comment type="caution">
    <text evidence="5">The sequence shown here is derived from an EMBL/GenBank/DDBJ whole genome shotgun (WGS) entry which is preliminary data.</text>
</comment>
<dbReference type="eggNOG" id="COG1609">
    <property type="taxonomic scope" value="Bacteria"/>
</dbReference>
<evidence type="ECO:0000259" key="4">
    <source>
        <dbReference type="PROSITE" id="PS50932"/>
    </source>
</evidence>
<protein>
    <submittedName>
        <fullName evidence="5">LacI family transcriptional regulator</fullName>
    </submittedName>
</protein>
<dbReference type="PROSITE" id="PS50932">
    <property type="entry name" value="HTH_LACI_2"/>
    <property type="match status" value="1"/>
</dbReference>
<evidence type="ECO:0000313" key="5">
    <source>
        <dbReference type="EMBL" id="KCZ99835.1"/>
    </source>
</evidence>
<dbReference type="GO" id="GO:0000976">
    <property type="term" value="F:transcription cis-regulatory region binding"/>
    <property type="evidence" value="ECO:0007669"/>
    <property type="project" value="TreeGrafter"/>
</dbReference>
<evidence type="ECO:0000256" key="1">
    <source>
        <dbReference type="ARBA" id="ARBA00023015"/>
    </source>
</evidence>
<dbReference type="SUPFAM" id="SSF53822">
    <property type="entry name" value="Periplasmic binding protein-like I"/>
    <property type="match status" value="1"/>
</dbReference>
<dbReference type="SUPFAM" id="SSF47413">
    <property type="entry name" value="lambda repressor-like DNA-binding domains"/>
    <property type="match status" value="1"/>
</dbReference>
<dbReference type="InterPro" id="IPR010982">
    <property type="entry name" value="Lambda_DNA-bd_dom_sf"/>
</dbReference>
<evidence type="ECO:0000313" key="6">
    <source>
        <dbReference type="Proteomes" id="UP000027100"/>
    </source>
</evidence>
<feature type="domain" description="HTH lacI-type" evidence="4">
    <location>
        <begin position="29"/>
        <end position="83"/>
    </location>
</feature>
<reference evidence="5 6" key="1">
    <citation type="journal article" date="2014" name="Antonie Van Leeuwenhoek">
        <title>Hyphomonas beringensis sp. nov. and Hyphomonas chukchiensis sp. nov., isolated from surface seawater of the Bering Sea and Chukchi Sea.</title>
        <authorList>
            <person name="Li C."/>
            <person name="Lai Q."/>
            <person name="Li G."/>
            <person name="Dong C."/>
            <person name="Wang J."/>
            <person name="Liao Y."/>
            <person name="Shao Z."/>
        </authorList>
    </citation>
    <scope>NUCLEOTIDE SEQUENCE [LARGE SCALE GENOMIC DNA]</scope>
    <source>
        <strain evidence="5 6">PS728</strain>
    </source>
</reference>
<evidence type="ECO:0000256" key="3">
    <source>
        <dbReference type="ARBA" id="ARBA00023163"/>
    </source>
</evidence>
<dbReference type="AlphaFoldDB" id="A0A062VBM4"/>
<keyword evidence="1" id="KW-0805">Transcription regulation</keyword>
<dbReference type="PRINTS" id="PR00036">
    <property type="entry name" value="HTHLACI"/>
</dbReference>
<accession>A0A062VBM4</accession>
<dbReference type="Proteomes" id="UP000027100">
    <property type="component" value="Unassembled WGS sequence"/>
</dbReference>
<dbReference type="GO" id="GO:0003700">
    <property type="term" value="F:DNA-binding transcription factor activity"/>
    <property type="evidence" value="ECO:0007669"/>
    <property type="project" value="TreeGrafter"/>
</dbReference>
<dbReference type="EMBL" id="ARYM01000003">
    <property type="protein sequence ID" value="KCZ99835.1"/>
    <property type="molecule type" value="Genomic_DNA"/>
</dbReference>
<dbReference type="InterPro" id="IPR000843">
    <property type="entry name" value="HTH_LacI"/>
</dbReference>
<dbReference type="Pfam" id="PF13377">
    <property type="entry name" value="Peripla_BP_3"/>
    <property type="match status" value="1"/>
</dbReference>
<keyword evidence="2" id="KW-0238">DNA-binding</keyword>
<name>A0A062VBM4_9PROT</name>
<dbReference type="PANTHER" id="PTHR30146">
    <property type="entry name" value="LACI-RELATED TRANSCRIPTIONAL REPRESSOR"/>
    <property type="match status" value="1"/>
</dbReference>
<sequence length="365" mass="40015">MSDKSRPDLDAEIAAAVQEAAEFKQQGRATINDIARIAKVSKKTVSRVINDSPLVKPRTREVVKAIIAELGYTPDPQARALALRRSFLVGLVYDNPSPQYVVNMQRGILDALEETDFQLVLRPVSRADAHYPGRLQQFIQQHKPFGLILPPSVSEDEDLAQMFRDNDVDYVRIASGMLDEPSRMILTHDSEGAAQAARHLCALGHTDIAHIHGPESFRSAHERRGGFQRGLAEAGITLNPELTIEAGYTFDSGLQAMERLLYGKRRPTAVFAGNDEMATGAYVAVRKAGLRIPEDVSIVGFDDTPIAGRLWPALTTVRLPIREMGQAAARLLLNQAAGIEPKEVISFTPEIVVRDSTAAPPRRAG</sequence>
<proteinExistence type="predicted"/>
<dbReference type="CDD" id="cd01545">
    <property type="entry name" value="PBP1_SalR"/>
    <property type="match status" value="1"/>
</dbReference>
<dbReference type="Gene3D" id="1.10.260.40">
    <property type="entry name" value="lambda repressor-like DNA-binding domains"/>
    <property type="match status" value="1"/>
</dbReference>
<gene>
    <name evidence="5" type="ORF">HPO_03049</name>
</gene>
<dbReference type="InterPro" id="IPR046335">
    <property type="entry name" value="LacI/GalR-like_sensor"/>
</dbReference>
<organism evidence="5 6">
    <name type="scientific">Hyphomonas polymorpha PS728</name>
    <dbReference type="NCBI Taxonomy" id="1280954"/>
    <lineage>
        <taxon>Bacteria</taxon>
        <taxon>Pseudomonadati</taxon>
        <taxon>Pseudomonadota</taxon>
        <taxon>Alphaproteobacteria</taxon>
        <taxon>Hyphomonadales</taxon>
        <taxon>Hyphomonadaceae</taxon>
        <taxon>Hyphomonas</taxon>
    </lineage>
</organism>
<dbReference type="InterPro" id="IPR028082">
    <property type="entry name" value="Peripla_BP_I"/>
</dbReference>
<dbReference type="PANTHER" id="PTHR30146:SF153">
    <property type="entry name" value="LACTOSE OPERON REPRESSOR"/>
    <property type="match status" value="1"/>
</dbReference>
<keyword evidence="3" id="KW-0804">Transcription</keyword>
<dbReference type="PATRIC" id="fig|1280954.3.peg.623"/>
<dbReference type="Pfam" id="PF00356">
    <property type="entry name" value="LacI"/>
    <property type="match status" value="1"/>
</dbReference>
<dbReference type="CDD" id="cd01392">
    <property type="entry name" value="HTH_LacI"/>
    <property type="match status" value="1"/>
</dbReference>
<dbReference type="Gene3D" id="3.40.50.2300">
    <property type="match status" value="2"/>
</dbReference>
<dbReference type="STRING" id="1280954.HPO_03049"/>